<evidence type="ECO:0000313" key="3">
    <source>
        <dbReference type="Proteomes" id="UP000249061"/>
    </source>
</evidence>
<evidence type="ECO:0000256" key="1">
    <source>
        <dbReference type="SAM" id="SignalP"/>
    </source>
</evidence>
<organism evidence="2 3">
    <name type="scientific">Archangium gephyra</name>
    <dbReference type="NCBI Taxonomy" id="48"/>
    <lineage>
        <taxon>Bacteria</taxon>
        <taxon>Pseudomonadati</taxon>
        <taxon>Myxococcota</taxon>
        <taxon>Myxococcia</taxon>
        <taxon>Myxococcales</taxon>
        <taxon>Cystobacterineae</taxon>
        <taxon>Archangiaceae</taxon>
        <taxon>Archangium</taxon>
    </lineage>
</organism>
<feature type="signal peptide" evidence="1">
    <location>
        <begin position="1"/>
        <end position="19"/>
    </location>
</feature>
<comment type="caution">
    <text evidence="2">The sequence shown here is derived from an EMBL/GenBank/DDBJ whole genome shotgun (WGS) entry which is preliminary data.</text>
</comment>
<name>A0A2W5SWV2_9BACT</name>
<evidence type="ECO:0000313" key="2">
    <source>
        <dbReference type="EMBL" id="PZR07839.1"/>
    </source>
</evidence>
<sequence length="157" mass="17409">MFKKLLVGAALTVSSFAFAGPMHGAAPVRVPPPAPVMHGGGNGVRGDVFDVQQGHALLRSYDHAAARRDMRALVNLDGQIANFITAELNESRGEGRFDRRENGTVRQLTNLQNRLSRLYGRFDVRSVNTRRSLLAEAVNIAERDLRGGRRDDRFARR</sequence>
<reference evidence="2 3" key="1">
    <citation type="submission" date="2017-08" db="EMBL/GenBank/DDBJ databases">
        <title>Infants hospitalized years apart are colonized by the same room-sourced microbial strains.</title>
        <authorList>
            <person name="Brooks B."/>
            <person name="Olm M.R."/>
            <person name="Firek B.A."/>
            <person name="Baker R."/>
            <person name="Thomas B.C."/>
            <person name="Morowitz M.J."/>
            <person name="Banfield J.F."/>
        </authorList>
    </citation>
    <scope>NUCLEOTIDE SEQUENCE [LARGE SCALE GENOMIC DNA]</scope>
    <source>
        <strain evidence="2">S2_003_000_R2_14</strain>
    </source>
</reference>
<gene>
    <name evidence="2" type="ORF">DI536_26100</name>
</gene>
<dbReference type="Proteomes" id="UP000249061">
    <property type="component" value="Unassembled WGS sequence"/>
</dbReference>
<accession>A0A2W5SWV2</accession>
<protein>
    <submittedName>
        <fullName evidence="2">Uncharacterized protein</fullName>
    </submittedName>
</protein>
<dbReference type="EMBL" id="QFQP01000028">
    <property type="protein sequence ID" value="PZR07839.1"/>
    <property type="molecule type" value="Genomic_DNA"/>
</dbReference>
<proteinExistence type="predicted"/>
<dbReference type="AlphaFoldDB" id="A0A2W5SWV2"/>
<keyword evidence="1" id="KW-0732">Signal</keyword>
<feature type="chain" id="PRO_5016157977" evidence="1">
    <location>
        <begin position="20"/>
        <end position="157"/>
    </location>
</feature>